<dbReference type="Proteomes" id="UP001159363">
    <property type="component" value="Chromosome 3"/>
</dbReference>
<dbReference type="EMBL" id="JARBHB010000003">
    <property type="protein sequence ID" value="KAJ8891318.1"/>
    <property type="molecule type" value="Genomic_DNA"/>
</dbReference>
<organism evidence="2 3">
    <name type="scientific">Dryococelus australis</name>
    <dbReference type="NCBI Taxonomy" id="614101"/>
    <lineage>
        <taxon>Eukaryota</taxon>
        <taxon>Metazoa</taxon>
        <taxon>Ecdysozoa</taxon>
        <taxon>Arthropoda</taxon>
        <taxon>Hexapoda</taxon>
        <taxon>Insecta</taxon>
        <taxon>Pterygota</taxon>
        <taxon>Neoptera</taxon>
        <taxon>Polyneoptera</taxon>
        <taxon>Phasmatodea</taxon>
        <taxon>Verophasmatodea</taxon>
        <taxon>Anareolatae</taxon>
        <taxon>Phasmatidae</taxon>
        <taxon>Eurycanthinae</taxon>
        <taxon>Dryococelus</taxon>
    </lineage>
</organism>
<gene>
    <name evidence="2" type="ORF">PR048_010834</name>
</gene>
<name>A0ABQ9I3U5_9NEOP</name>
<proteinExistence type="predicted"/>
<feature type="compositionally biased region" description="Basic residues" evidence="1">
    <location>
        <begin position="85"/>
        <end position="94"/>
    </location>
</feature>
<keyword evidence="3" id="KW-1185">Reference proteome</keyword>
<reference evidence="2 3" key="1">
    <citation type="submission" date="2023-02" db="EMBL/GenBank/DDBJ databases">
        <title>LHISI_Scaffold_Assembly.</title>
        <authorList>
            <person name="Stuart O.P."/>
            <person name="Cleave R."/>
            <person name="Magrath M.J.L."/>
            <person name="Mikheyev A.S."/>
        </authorList>
    </citation>
    <scope>NUCLEOTIDE SEQUENCE [LARGE SCALE GENOMIC DNA]</scope>
    <source>
        <strain evidence="2">Daus_M_001</strain>
        <tissue evidence="2">Leg muscle</tissue>
    </source>
</reference>
<evidence type="ECO:0000313" key="2">
    <source>
        <dbReference type="EMBL" id="KAJ8891318.1"/>
    </source>
</evidence>
<protein>
    <recommendedName>
        <fullName evidence="4">PiggyBac transposable element-derived protein domain-containing protein</fullName>
    </recommendedName>
</protein>
<sequence length="102" mass="11887">MLIELYRISVKSKRGYMRIFHWALNDAVINSWLLYCRHHAELKTPGKNMSLLQFQAKLALGLTTADKDITRKRGRPSKDSSPSVSKKHRVHRFPSRMYGMTL</sequence>
<dbReference type="PANTHER" id="PTHR47272:SF1">
    <property type="entry name" value="PIGGYBAC TRANSPOSABLE ELEMENT-DERIVED PROTEIN 3-LIKE"/>
    <property type="match status" value="1"/>
</dbReference>
<comment type="caution">
    <text evidence="2">The sequence shown here is derived from an EMBL/GenBank/DDBJ whole genome shotgun (WGS) entry which is preliminary data.</text>
</comment>
<evidence type="ECO:0000256" key="1">
    <source>
        <dbReference type="SAM" id="MobiDB-lite"/>
    </source>
</evidence>
<dbReference type="PANTHER" id="PTHR47272">
    <property type="entry name" value="DDE_TNP_1_7 DOMAIN-CONTAINING PROTEIN"/>
    <property type="match status" value="1"/>
</dbReference>
<evidence type="ECO:0000313" key="3">
    <source>
        <dbReference type="Proteomes" id="UP001159363"/>
    </source>
</evidence>
<accession>A0ABQ9I3U5</accession>
<evidence type="ECO:0008006" key="4">
    <source>
        <dbReference type="Google" id="ProtNLM"/>
    </source>
</evidence>
<feature type="region of interest" description="Disordered" evidence="1">
    <location>
        <begin position="67"/>
        <end position="102"/>
    </location>
</feature>